<evidence type="ECO:0000313" key="1">
    <source>
        <dbReference type="EMBL" id="CAB4264407.1"/>
    </source>
</evidence>
<sequence>MDKIEQTRIYPTFLHLQFSSSPPLRPEYGRPDTWNHSSDDHYDDLTRVGPTLTTIRAVHISQPLLGTDNEHARDTRVSRDL</sequence>
<name>A0A6J5TMJ7_PRUAR</name>
<protein>
    <submittedName>
        <fullName evidence="1">Uncharacterized protein</fullName>
    </submittedName>
</protein>
<accession>A0A6J5TMJ7</accession>
<evidence type="ECO:0000313" key="4">
    <source>
        <dbReference type="Proteomes" id="UP000507245"/>
    </source>
</evidence>
<evidence type="ECO:0000313" key="3">
    <source>
        <dbReference type="Proteomes" id="UP000507222"/>
    </source>
</evidence>
<organism evidence="1 3">
    <name type="scientific">Prunus armeniaca</name>
    <name type="common">Apricot</name>
    <name type="synonym">Armeniaca vulgaris</name>
    <dbReference type="NCBI Taxonomy" id="36596"/>
    <lineage>
        <taxon>Eukaryota</taxon>
        <taxon>Viridiplantae</taxon>
        <taxon>Streptophyta</taxon>
        <taxon>Embryophyta</taxon>
        <taxon>Tracheophyta</taxon>
        <taxon>Spermatophyta</taxon>
        <taxon>Magnoliopsida</taxon>
        <taxon>eudicotyledons</taxon>
        <taxon>Gunneridae</taxon>
        <taxon>Pentapetalae</taxon>
        <taxon>rosids</taxon>
        <taxon>fabids</taxon>
        <taxon>Rosales</taxon>
        <taxon>Rosaceae</taxon>
        <taxon>Amygdaloideae</taxon>
        <taxon>Amygdaleae</taxon>
        <taxon>Prunus</taxon>
    </lineage>
</organism>
<keyword evidence="4" id="KW-1185">Reference proteome</keyword>
<reference evidence="1 3" key="2">
    <citation type="submission" date="2020-05" db="EMBL/GenBank/DDBJ databases">
        <authorList>
            <person name="Campoy J."/>
            <person name="Schneeberger K."/>
            <person name="Spophaly S."/>
        </authorList>
    </citation>
    <scope>NUCLEOTIDE SEQUENCE [LARGE SCALE GENOMIC DNA]</scope>
    <source>
        <strain evidence="1">PruArmRojPasFocal</strain>
    </source>
</reference>
<dbReference type="EMBL" id="CAEKDK010000001">
    <property type="protein sequence ID" value="CAB4264407.1"/>
    <property type="molecule type" value="Genomic_DNA"/>
</dbReference>
<dbReference type="AlphaFoldDB" id="A0A6J5TMJ7"/>
<evidence type="ECO:0000313" key="2">
    <source>
        <dbReference type="EMBL" id="CAB4295030.1"/>
    </source>
</evidence>
<dbReference type="Proteomes" id="UP000507245">
    <property type="component" value="Unassembled WGS sequence"/>
</dbReference>
<dbReference type="Proteomes" id="UP000507222">
    <property type="component" value="Unassembled WGS sequence"/>
</dbReference>
<dbReference type="EMBL" id="CAEKKB010000001">
    <property type="protein sequence ID" value="CAB4295030.1"/>
    <property type="molecule type" value="Genomic_DNA"/>
</dbReference>
<gene>
    <name evidence="1" type="ORF">CURHAP_LOCUS6171</name>
    <name evidence="2" type="ORF">ORAREDHAP_LOCUS6228</name>
</gene>
<reference evidence="4" key="1">
    <citation type="journal article" date="2020" name="Genome Biol.">
        <title>Gamete binning: chromosome-level and haplotype-resolved genome assembly enabled by high-throughput single-cell sequencing of gamete genomes.</title>
        <authorList>
            <person name="Campoy J.A."/>
            <person name="Sun H."/>
            <person name="Goel M."/>
            <person name="Jiao W.-B."/>
            <person name="Folz-Donahue K."/>
            <person name="Wang N."/>
            <person name="Rubio M."/>
            <person name="Liu C."/>
            <person name="Kukat C."/>
            <person name="Ruiz D."/>
            <person name="Huettel B."/>
            <person name="Schneeberger K."/>
        </authorList>
    </citation>
    <scope>NUCLEOTIDE SEQUENCE [LARGE SCALE GENOMIC DNA]</scope>
    <source>
        <strain evidence="4">cv. Rojo Pasion</strain>
    </source>
</reference>
<proteinExistence type="predicted"/>